<evidence type="ECO:0000259" key="2">
    <source>
        <dbReference type="Pfam" id="PF01757"/>
    </source>
</evidence>
<keyword evidence="1" id="KW-0812">Transmembrane</keyword>
<feature type="transmembrane region" description="Helical" evidence="1">
    <location>
        <begin position="363"/>
        <end position="387"/>
    </location>
</feature>
<feature type="transmembrane region" description="Helical" evidence="1">
    <location>
        <begin position="444"/>
        <end position="465"/>
    </location>
</feature>
<dbReference type="GO" id="GO:0016747">
    <property type="term" value="F:acyltransferase activity, transferring groups other than amino-acyl groups"/>
    <property type="evidence" value="ECO:0007669"/>
    <property type="project" value="InterPro"/>
</dbReference>
<evidence type="ECO:0000313" key="5">
    <source>
        <dbReference type="Proteomes" id="UP001432322"/>
    </source>
</evidence>
<organism evidence="4 5">
    <name type="scientific">Pristionchus fissidentatus</name>
    <dbReference type="NCBI Taxonomy" id="1538716"/>
    <lineage>
        <taxon>Eukaryota</taxon>
        <taxon>Metazoa</taxon>
        <taxon>Ecdysozoa</taxon>
        <taxon>Nematoda</taxon>
        <taxon>Chromadorea</taxon>
        <taxon>Rhabditida</taxon>
        <taxon>Rhabditina</taxon>
        <taxon>Diplogasteromorpha</taxon>
        <taxon>Diplogasteroidea</taxon>
        <taxon>Neodiplogasteridae</taxon>
        <taxon>Pristionchus</taxon>
    </lineage>
</organism>
<dbReference type="InterPro" id="IPR002656">
    <property type="entry name" value="Acyl_transf_3_dom"/>
</dbReference>
<evidence type="ECO:0000259" key="3">
    <source>
        <dbReference type="Pfam" id="PF20146"/>
    </source>
</evidence>
<dbReference type="Proteomes" id="UP001432322">
    <property type="component" value="Unassembled WGS sequence"/>
</dbReference>
<keyword evidence="1" id="KW-0472">Membrane</keyword>
<feature type="domain" description="Acyltransferase 3" evidence="2">
    <location>
        <begin position="186"/>
        <end position="500"/>
    </location>
</feature>
<feature type="transmembrane region" description="Helical" evidence="1">
    <location>
        <begin position="411"/>
        <end position="432"/>
    </location>
</feature>
<dbReference type="InterPro" id="IPR052728">
    <property type="entry name" value="O2_lipid_transport_reg"/>
</dbReference>
<keyword evidence="1" id="KW-1133">Transmembrane helix</keyword>
<feature type="transmembrane region" description="Helical" evidence="1">
    <location>
        <begin position="485"/>
        <end position="505"/>
    </location>
</feature>
<keyword evidence="5" id="KW-1185">Reference proteome</keyword>
<feature type="transmembrane region" description="Helical" evidence="1">
    <location>
        <begin position="227"/>
        <end position="251"/>
    </location>
</feature>
<evidence type="ECO:0000313" key="4">
    <source>
        <dbReference type="EMBL" id="GMT21935.1"/>
    </source>
</evidence>
<feature type="transmembrane region" description="Helical" evidence="1">
    <location>
        <begin position="271"/>
        <end position="292"/>
    </location>
</feature>
<reference evidence="4" key="1">
    <citation type="submission" date="2023-10" db="EMBL/GenBank/DDBJ databases">
        <title>Genome assembly of Pristionchus species.</title>
        <authorList>
            <person name="Yoshida K."/>
            <person name="Sommer R.J."/>
        </authorList>
    </citation>
    <scope>NUCLEOTIDE SEQUENCE</scope>
    <source>
        <strain evidence="4">RS5133</strain>
    </source>
</reference>
<dbReference type="InterPro" id="IPR006621">
    <property type="entry name" value="Nose-resist-to-fluoxetine_N"/>
</dbReference>
<feature type="non-terminal residue" evidence="4">
    <location>
        <position position="1"/>
    </location>
</feature>
<dbReference type="Pfam" id="PF20146">
    <property type="entry name" value="NRF"/>
    <property type="match status" value="1"/>
</dbReference>
<sequence length="507" mass="57350">DSSGRVGPAVLRGHIYFAGHYSQCASVGVPIEGRTRPFRAAYFMYTYFCIYRKPQRCVNLVEEGIDFVPAYSIGRCLPASCTSEELANVFRPAAVIPNPVCGVLKTDDTIPSRGAGFYITVSIMAAIAVVCIVAGIVDFFFNEKAEKRGITQYLSWRLFMAFSLYSNVASIFDVSAAAKSGQIGPIHCIRFFSFCWVVMGHFFMNYMSIAVNPVDISEMSKDILSEFIMTGYFAVDSFFFISGLLLTFLWLKSYKKNPGRTNSILSWIMFYVHRILRLTPAYYMAVFFYTFVYKQLFVGFPMNINMLFSLDYCRSVRQTQRAFENRSINKLLQCLAVSWYLASETQMFLFTPLLLLPLALKPIVGVCIAVLAIVASTAVNIALVYHYHWPTSPIVLFAPDPEMTNFGDYNMLMYFSPVTRCQIYIMGMLVGWLLQTQKRLRINWLVNIVGWVVASSLMLAVTLGLHNQTNGYAIPLFWRAMYSSLSRLAWGLGLAWIIVSSYYGYGG</sequence>
<evidence type="ECO:0000256" key="1">
    <source>
        <dbReference type="SAM" id="Phobius"/>
    </source>
</evidence>
<name>A0AAV5VR02_9BILA</name>
<proteinExistence type="predicted"/>
<dbReference type="PANTHER" id="PTHR11161">
    <property type="entry name" value="O-ACYLTRANSFERASE"/>
    <property type="match status" value="1"/>
</dbReference>
<dbReference type="Pfam" id="PF01757">
    <property type="entry name" value="Acyl_transf_3"/>
    <property type="match status" value="1"/>
</dbReference>
<protein>
    <recommendedName>
        <fullName evidence="6">Acyltransferase</fullName>
    </recommendedName>
</protein>
<gene>
    <name evidence="4" type="ORF">PFISCL1PPCAC_13232</name>
</gene>
<dbReference type="AlphaFoldDB" id="A0AAV5VR02"/>
<comment type="caution">
    <text evidence="4">The sequence shown here is derived from an EMBL/GenBank/DDBJ whole genome shotgun (WGS) entry which is preliminary data.</text>
</comment>
<feature type="transmembrane region" description="Helical" evidence="1">
    <location>
        <begin position="337"/>
        <end position="356"/>
    </location>
</feature>
<evidence type="ECO:0008006" key="6">
    <source>
        <dbReference type="Google" id="ProtNLM"/>
    </source>
</evidence>
<feature type="transmembrane region" description="Helical" evidence="1">
    <location>
        <begin position="153"/>
        <end position="176"/>
    </location>
</feature>
<dbReference type="EMBL" id="BTSY01000004">
    <property type="protein sequence ID" value="GMT21935.1"/>
    <property type="molecule type" value="Genomic_DNA"/>
</dbReference>
<accession>A0AAV5VR02</accession>
<dbReference type="PANTHER" id="PTHR11161:SF55">
    <property type="entry name" value="NOSE RESISTANT-TO-FLUOXETINE PROTEIN N-TERMINAL DOMAIN-CONTAINING PROTEIN"/>
    <property type="match status" value="1"/>
</dbReference>
<feature type="transmembrane region" description="Helical" evidence="1">
    <location>
        <begin position="115"/>
        <end position="141"/>
    </location>
</feature>
<feature type="domain" description="Nose resistant-to-fluoxetine protein N-terminal" evidence="3">
    <location>
        <begin position="1"/>
        <end position="89"/>
    </location>
</feature>
<feature type="non-terminal residue" evidence="4">
    <location>
        <position position="507"/>
    </location>
</feature>
<feature type="transmembrane region" description="Helical" evidence="1">
    <location>
        <begin position="188"/>
        <end position="207"/>
    </location>
</feature>